<sequence length="158" mass="18690">MITADYIRNRIPSSVHGKTPWEMYYWEKPNLSHLRMFWARTYIHVTKGNRKKMEPRGSIRNRKCIKKPEKRERALAASEMRALLEKGTWELVKNLEGVKPIRMKWIYKIKRDALRNVERYKSWVTAKGYLQKQGNNFEEVYAAVSKHTTLPALLAVVA</sequence>
<evidence type="ECO:0000256" key="1">
    <source>
        <dbReference type="ARBA" id="ARBA00022723"/>
    </source>
</evidence>
<gene>
    <name evidence="4" type="ORF">KFL_009940035</name>
</gene>
<dbReference type="Pfam" id="PF07727">
    <property type="entry name" value="RVT_2"/>
    <property type="match status" value="1"/>
</dbReference>
<dbReference type="PANTHER" id="PTHR42648">
    <property type="entry name" value="TRANSPOSASE, PUTATIVE-RELATED"/>
    <property type="match status" value="1"/>
</dbReference>
<name>A0A1Y1IN87_KLENI</name>
<proteinExistence type="predicted"/>
<protein>
    <recommendedName>
        <fullName evidence="3">Reverse transcriptase Ty1/copia-type domain-containing protein</fullName>
    </recommendedName>
</protein>
<keyword evidence="2" id="KW-0378">Hydrolase</keyword>
<dbReference type="OrthoDB" id="411615at2759"/>
<dbReference type="PANTHER" id="PTHR42648:SF28">
    <property type="entry name" value="TRANSPOSON-ENCODED PROTEIN WITH RIBONUCLEASE H-LIKE AND RETROVIRUS ZINC FINGER-LIKE DOMAINS"/>
    <property type="match status" value="1"/>
</dbReference>
<accession>A0A1Y1IN87</accession>
<dbReference type="AlphaFoldDB" id="A0A1Y1IN87"/>
<dbReference type="STRING" id="105231.A0A1Y1IN87"/>
<evidence type="ECO:0000313" key="5">
    <source>
        <dbReference type="Proteomes" id="UP000054558"/>
    </source>
</evidence>
<feature type="domain" description="Reverse transcriptase Ty1/copia-type" evidence="3">
    <location>
        <begin position="88"/>
        <end position="157"/>
    </location>
</feature>
<dbReference type="InterPro" id="IPR013103">
    <property type="entry name" value="RVT_2"/>
</dbReference>
<keyword evidence="5" id="KW-1185">Reference proteome</keyword>
<evidence type="ECO:0000313" key="4">
    <source>
        <dbReference type="EMBL" id="GAQ92365.1"/>
    </source>
</evidence>
<dbReference type="InterPro" id="IPR039537">
    <property type="entry name" value="Retrotran_Ty1/copia-like"/>
</dbReference>
<dbReference type="GO" id="GO:0016787">
    <property type="term" value="F:hydrolase activity"/>
    <property type="evidence" value="ECO:0007669"/>
    <property type="project" value="UniProtKB-KW"/>
</dbReference>
<evidence type="ECO:0000256" key="2">
    <source>
        <dbReference type="ARBA" id="ARBA00022801"/>
    </source>
</evidence>
<dbReference type="GO" id="GO:0046872">
    <property type="term" value="F:metal ion binding"/>
    <property type="evidence" value="ECO:0007669"/>
    <property type="project" value="UniProtKB-KW"/>
</dbReference>
<organism evidence="4 5">
    <name type="scientific">Klebsormidium nitens</name>
    <name type="common">Green alga</name>
    <name type="synonym">Ulothrix nitens</name>
    <dbReference type="NCBI Taxonomy" id="105231"/>
    <lineage>
        <taxon>Eukaryota</taxon>
        <taxon>Viridiplantae</taxon>
        <taxon>Streptophyta</taxon>
        <taxon>Klebsormidiophyceae</taxon>
        <taxon>Klebsormidiales</taxon>
        <taxon>Klebsormidiaceae</taxon>
        <taxon>Klebsormidium</taxon>
    </lineage>
</organism>
<dbReference type="Proteomes" id="UP000054558">
    <property type="component" value="Unassembled WGS sequence"/>
</dbReference>
<reference evidence="4 5" key="1">
    <citation type="journal article" date="2014" name="Nat. Commun.">
        <title>Klebsormidium flaccidum genome reveals primary factors for plant terrestrial adaptation.</title>
        <authorList>
            <person name="Hori K."/>
            <person name="Maruyama F."/>
            <person name="Fujisawa T."/>
            <person name="Togashi T."/>
            <person name="Yamamoto N."/>
            <person name="Seo M."/>
            <person name="Sato S."/>
            <person name="Yamada T."/>
            <person name="Mori H."/>
            <person name="Tajima N."/>
            <person name="Moriyama T."/>
            <person name="Ikeuchi M."/>
            <person name="Watanabe M."/>
            <person name="Wada H."/>
            <person name="Kobayashi K."/>
            <person name="Saito M."/>
            <person name="Masuda T."/>
            <person name="Sasaki-Sekimoto Y."/>
            <person name="Mashiguchi K."/>
            <person name="Awai K."/>
            <person name="Shimojima M."/>
            <person name="Masuda S."/>
            <person name="Iwai M."/>
            <person name="Nobusawa T."/>
            <person name="Narise T."/>
            <person name="Kondo S."/>
            <person name="Saito H."/>
            <person name="Sato R."/>
            <person name="Murakawa M."/>
            <person name="Ihara Y."/>
            <person name="Oshima-Yamada Y."/>
            <person name="Ohtaka K."/>
            <person name="Satoh M."/>
            <person name="Sonobe K."/>
            <person name="Ishii M."/>
            <person name="Ohtani R."/>
            <person name="Kanamori-Sato M."/>
            <person name="Honoki R."/>
            <person name="Miyazaki D."/>
            <person name="Mochizuki H."/>
            <person name="Umetsu J."/>
            <person name="Higashi K."/>
            <person name="Shibata D."/>
            <person name="Kamiya Y."/>
            <person name="Sato N."/>
            <person name="Nakamura Y."/>
            <person name="Tabata S."/>
            <person name="Ida S."/>
            <person name="Kurokawa K."/>
            <person name="Ohta H."/>
        </authorList>
    </citation>
    <scope>NUCLEOTIDE SEQUENCE [LARGE SCALE GENOMIC DNA]</scope>
    <source>
        <strain evidence="4 5">NIES-2285</strain>
    </source>
</reference>
<dbReference type="EMBL" id="DF237943">
    <property type="protein sequence ID" value="GAQ92365.1"/>
    <property type="molecule type" value="Genomic_DNA"/>
</dbReference>
<keyword evidence="1" id="KW-0479">Metal-binding</keyword>
<evidence type="ECO:0000259" key="3">
    <source>
        <dbReference type="Pfam" id="PF07727"/>
    </source>
</evidence>